<dbReference type="InParanoid" id="A0A0D0E962"/>
<organism evidence="1 2">
    <name type="scientific">Paxillus rubicundulus Ve08.2h10</name>
    <dbReference type="NCBI Taxonomy" id="930991"/>
    <lineage>
        <taxon>Eukaryota</taxon>
        <taxon>Fungi</taxon>
        <taxon>Dikarya</taxon>
        <taxon>Basidiomycota</taxon>
        <taxon>Agaricomycotina</taxon>
        <taxon>Agaricomycetes</taxon>
        <taxon>Agaricomycetidae</taxon>
        <taxon>Boletales</taxon>
        <taxon>Paxilineae</taxon>
        <taxon>Paxillaceae</taxon>
        <taxon>Paxillus</taxon>
    </lineage>
</organism>
<reference evidence="2" key="2">
    <citation type="submission" date="2015-01" db="EMBL/GenBank/DDBJ databases">
        <title>Evolutionary Origins and Diversification of the Mycorrhizal Mutualists.</title>
        <authorList>
            <consortium name="DOE Joint Genome Institute"/>
            <consortium name="Mycorrhizal Genomics Consortium"/>
            <person name="Kohler A."/>
            <person name="Kuo A."/>
            <person name="Nagy L.G."/>
            <person name="Floudas D."/>
            <person name="Copeland A."/>
            <person name="Barry K.W."/>
            <person name="Cichocki N."/>
            <person name="Veneault-Fourrey C."/>
            <person name="LaButti K."/>
            <person name="Lindquist E.A."/>
            <person name="Lipzen A."/>
            <person name="Lundell T."/>
            <person name="Morin E."/>
            <person name="Murat C."/>
            <person name="Riley R."/>
            <person name="Ohm R."/>
            <person name="Sun H."/>
            <person name="Tunlid A."/>
            <person name="Henrissat B."/>
            <person name="Grigoriev I.V."/>
            <person name="Hibbett D.S."/>
            <person name="Martin F."/>
        </authorList>
    </citation>
    <scope>NUCLEOTIDE SEQUENCE [LARGE SCALE GENOMIC DNA]</scope>
    <source>
        <strain evidence="2">Ve08.2h10</strain>
    </source>
</reference>
<proteinExistence type="predicted"/>
<reference evidence="1 2" key="1">
    <citation type="submission" date="2014-04" db="EMBL/GenBank/DDBJ databases">
        <authorList>
            <consortium name="DOE Joint Genome Institute"/>
            <person name="Kuo A."/>
            <person name="Kohler A."/>
            <person name="Jargeat P."/>
            <person name="Nagy L.G."/>
            <person name="Floudas D."/>
            <person name="Copeland A."/>
            <person name="Barry K.W."/>
            <person name="Cichocki N."/>
            <person name="Veneault-Fourrey C."/>
            <person name="LaButti K."/>
            <person name="Lindquist E.A."/>
            <person name="Lipzen A."/>
            <person name="Lundell T."/>
            <person name="Morin E."/>
            <person name="Murat C."/>
            <person name="Sun H."/>
            <person name="Tunlid A."/>
            <person name="Henrissat B."/>
            <person name="Grigoriev I.V."/>
            <person name="Hibbett D.S."/>
            <person name="Martin F."/>
            <person name="Nordberg H.P."/>
            <person name="Cantor M.N."/>
            <person name="Hua S.X."/>
        </authorList>
    </citation>
    <scope>NUCLEOTIDE SEQUENCE [LARGE SCALE GENOMIC DNA]</scope>
    <source>
        <strain evidence="1 2">Ve08.2h10</strain>
    </source>
</reference>
<name>A0A0D0E962_9AGAM</name>
<dbReference type="EMBL" id="KN824867">
    <property type="protein sequence ID" value="KIK99189.1"/>
    <property type="molecule type" value="Genomic_DNA"/>
</dbReference>
<protein>
    <submittedName>
        <fullName evidence="1">Uncharacterized protein</fullName>
    </submittedName>
</protein>
<dbReference type="AlphaFoldDB" id="A0A0D0E962"/>
<evidence type="ECO:0000313" key="2">
    <source>
        <dbReference type="Proteomes" id="UP000054538"/>
    </source>
</evidence>
<keyword evidence="2" id="KW-1185">Reference proteome</keyword>
<sequence length="123" mass="13863">MIDAEWVAWLRISENTSELERAKTKYLTSSRPTVTPGVPTHPIVRPDKNLSILDQSPVIMARLFGALRHGTSVDRHRHLGLSSTSSCTLNCSRVRLFHTSWMNSTSSVARIAFQTKDLRMART</sequence>
<dbReference type="HOGENOM" id="CLU_2015992_0_0_1"/>
<accession>A0A0D0E962</accession>
<dbReference type="Proteomes" id="UP000054538">
    <property type="component" value="Unassembled WGS sequence"/>
</dbReference>
<evidence type="ECO:0000313" key="1">
    <source>
        <dbReference type="EMBL" id="KIK99189.1"/>
    </source>
</evidence>
<gene>
    <name evidence="1" type="ORF">PAXRUDRAFT_570107</name>
</gene>